<dbReference type="AlphaFoldDB" id="T1CNS5"/>
<proteinExistence type="predicted"/>
<comment type="caution">
    <text evidence="1">The sequence shown here is derived from an EMBL/GenBank/DDBJ whole genome shotgun (WGS) entry which is preliminary data.</text>
</comment>
<gene>
    <name evidence="1" type="ORF">PORCRE_1205</name>
</gene>
<accession>T1CNS5</accession>
<organism evidence="1 2">
    <name type="scientific">Porphyromonas crevioricanis JCM 15906</name>
    <dbReference type="NCBI Taxonomy" id="1305617"/>
    <lineage>
        <taxon>Bacteria</taxon>
        <taxon>Pseudomonadati</taxon>
        <taxon>Bacteroidota</taxon>
        <taxon>Bacteroidia</taxon>
        <taxon>Bacteroidales</taxon>
        <taxon>Porphyromonadaceae</taxon>
        <taxon>Porphyromonas</taxon>
    </lineage>
</organism>
<evidence type="ECO:0000313" key="2">
    <source>
        <dbReference type="Proteomes" id="UP000018031"/>
    </source>
</evidence>
<dbReference type="Proteomes" id="UP000018031">
    <property type="component" value="Unassembled WGS sequence"/>
</dbReference>
<reference evidence="1 2" key="2">
    <citation type="journal article" date="2013" name="Genome Announc.">
        <title>Draft Genome Sequences of Porphyromonas crevioricanis JCM 15906T and Porphyromonas cansulci JCM 13913T Isolated from a Canine Oral Cavity.</title>
        <authorList>
            <person name="Sakamoto M."/>
            <person name="Tanaka N."/>
            <person name="Shiwa Y."/>
            <person name="Yoshikawa H."/>
            <person name="Ohkuma M."/>
        </authorList>
    </citation>
    <scope>NUCLEOTIDE SEQUENCE [LARGE SCALE GENOMIC DNA]</scope>
    <source>
        <strain evidence="1 2">JCM 15906</strain>
    </source>
</reference>
<reference evidence="2" key="1">
    <citation type="journal article" date="2013" name="Genome">
        <title>Draft Genome Sequences of Porphyromonas crevioricanis JCM 15906T and Porphyromonas cansulci JCM 13913T Isolated from a Canine Oral Cavity.</title>
        <authorList>
            <person name="Sakamoto M."/>
            <person name="Tanaka N."/>
            <person name="Shiwa Y."/>
            <person name="Yoshikawa H."/>
            <person name="Ohkuma M."/>
        </authorList>
    </citation>
    <scope>NUCLEOTIDE SEQUENCE [LARGE SCALE GENOMIC DNA]</scope>
    <source>
        <strain evidence="2">JCM 15906</strain>
    </source>
</reference>
<evidence type="ECO:0000313" key="1">
    <source>
        <dbReference type="EMBL" id="GAD05502.1"/>
    </source>
</evidence>
<sequence length="37" mass="4227">MLTQEKKIISTGENFRSLPCQQKTSPYGIKIETKKEA</sequence>
<protein>
    <submittedName>
        <fullName evidence="1">Uncharacterized protein</fullName>
    </submittedName>
</protein>
<name>T1CNS5_9PORP</name>
<dbReference type="EMBL" id="BAOU01000030">
    <property type="protein sequence ID" value="GAD05502.1"/>
    <property type="molecule type" value="Genomic_DNA"/>
</dbReference>